<dbReference type="EMBL" id="AYXG01000004">
    <property type="protein sequence ID" value="EWC64522.1"/>
    <property type="molecule type" value="Genomic_DNA"/>
</dbReference>
<comment type="caution">
    <text evidence="1">The sequence shown here is derived from an EMBL/GenBank/DDBJ whole genome shotgun (WGS) entry which is preliminary data.</text>
</comment>
<evidence type="ECO:0000313" key="1">
    <source>
        <dbReference type="EMBL" id="EWC64522.1"/>
    </source>
</evidence>
<sequence length="53" mass="5994">MQRVVARHRESLIRLADTVLDVAEMAPAEVRQPLQVCQRQTLLGPHTAECRAE</sequence>
<evidence type="ECO:0000313" key="2">
    <source>
        <dbReference type="Proteomes" id="UP000019277"/>
    </source>
</evidence>
<dbReference type="AlphaFoldDB" id="W7J683"/>
<protein>
    <submittedName>
        <fullName evidence="1">Uncharacterized protein</fullName>
    </submittedName>
</protein>
<dbReference type="Proteomes" id="UP000019277">
    <property type="component" value="Unassembled WGS sequence"/>
</dbReference>
<name>W7J683_9PSEU</name>
<proteinExistence type="predicted"/>
<dbReference type="STRING" id="909613.UO65_0129"/>
<keyword evidence="2" id="KW-1185">Reference proteome</keyword>
<reference evidence="1 2" key="1">
    <citation type="journal article" date="2014" name="Genome Announc.">
        <title>Draft Genome Sequence of the Antitrypanosomally Active Sponge-Associated Bacterium Actinokineospora sp. Strain EG49.</title>
        <authorList>
            <person name="Harjes J."/>
            <person name="Ryu T."/>
            <person name="Abdelmohsen U.R."/>
            <person name="Moitinho-Silva L."/>
            <person name="Horn H."/>
            <person name="Ravasi T."/>
            <person name="Hentschel U."/>
        </authorList>
    </citation>
    <scope>NUCLEOTIDE SEQUENCE [LARGE SCALE GENOMIC DNA]</scope>
    <source>
        <strain evidence="1 2">EG49</strain>
    </source>
</reference>
<organism evidence="1 2">
    <name type="scientific">Actinokineospora spheciospongiae</name>
    <dbReference type="NCBI Taxonomy" id="909613"/>
    <lineage>
        <taxon>Bacteria</taxon>
        <taxon>Bacillati</taxon>
        <taxon>Actinomycetota</taxon>
        <taxon>Actinomycetes</taxon>
        <taxon>Pseudonocardiales</taxon>
        <taxon>Pseudonocardiaceae</taxon>
        <taxon>Actinokineospora</taxon>
    </lineage>
</organism>
<accession>W7J683</accession>
<gene>
    <name evidence="1" type="ORF">UO65_0129</name>
</gene>